<organism evidence="2 3">
    <name type="scientific">Saccharomonospora marina XMU15</name>
    <dbReference type="NCBI Taxonomy" id="882083"/>
    <lineage>
        <taxon>Bacteria</taxon>
        <taxon>Bacillati</taxon>
        <taxon>Actinomycetota</taxon>
        <taxon>Actinomycetes</taxon>
        <taxon>Pseudonocardiales</taxon>
        <taxon>Pseudonocardiaceae</taxon>
        <taxon>Saccharomonospora</taxon>
    </lineage>
</organism>
<dbReference type="EMBL" id="CM001439">
    <property type="protein sequence ID" value="EHR50668.1"/>
    <property type="molecule type" value="Genomic_DNA"/>
</dbReference>
<dbReference type="RefSeq" id="WP_009154053.1">
    <property type="nucleotide sequence ID" value="NZ_CM001439.1"/>
</dbReference>
<name>H5WYK3_9PSEU</name>
<reference evidence="2 3" key="1">
    <citation type="journal article" date="2012" name="Stand. Genomic Sci.">
        <title>Genome sequence of the ocean sediment bacterium Saccharomonospora marina type strain (XMU15(T)).</title>
        <authorList>
            <person name="Klenk H.P."/>
            <person name="Lu M."/>
            <person name="Lucas S."/>
            <person name="Lapidus A."/>
            <person name="Copeland A."/>
            <person name="Pitluck S."/>
            <person name="Goodwin L.A."/>
            <person name="Han C."/>
            <person name="Tapia R."/>
            <person name="Brambilla E.M."/>
            <person name="Potter G."/>
            <person name="Land M."/>
            <person name="Ivanova N."/>
            <person name="Rohde M."/>
            <person name="Goker M."/>
            <person name="Detter J.C."/>
            <person name="Li W.J."/>
            <person name="Kyrpides N.C."/>
            <person name="Woyke T."/>
        </authorList>
    </citation>
    <scope>NUCLEOTIDE SEQUENCE [LARGE SCALE GENOMIC DNA]</scope>
    <source>
        <strain evidence="2 3">XMU15</strain>
    </source>
</reference>
<evidence type="ECO:0000313" key="3">
    <source>
        <dbReference type="Proteomes" id="UP000004926"/>
    </source>
</evidence>
<dbReference type="Proteomes" id="UP000004926">
    <property type="component" value="Chromosome"/>
</dbReference>
<protein>
    <submittedName>
        <fullName evidence="2">Uncharacterized protein</fullName>
    </submittedName>
</protein>
<evidence type="ECO:0000313" key="2">
    <source>
        <dbReference type="EMBL" id="EHR50668.1"/>
    </source>
</evidence>
<dbReference type="HOGENOM" id="CLU_3157500_0_0_11"/>
<accession>H5WYK3</accession>
<feature type="region of interest" description="Disordered" evidence="1">
    <location>
        <begin position="1"/>
        <end position="48"/>
    </location>
</feature>
<dbReference type="AlphaFoldDB" id="H5WYK3"/>
<gene>
    <name evidence="2" type="ORF">SacmaDRAFT_2422</name>
</gene>
<feature type="compositionally biased region" description="Basic and acidic residues" evidence="1">
    <location>
        <begin position="14"/>
        <end position="48"/>
    </location>
</feature>
<keyword evidence="3" id="KW-1185">Reference proteome</keyword>
<evidence type="ECO:0000256" key="1">
    <source>
        <dbReference type="SAM" id="MobiDB-lite"/>
    </source>
</evidence>
<sequence length="48" mass="5261">MCGYRLPGMVAALPRDDAEPRTPDRDDPALALDEAHPADTTAKERTPR</sequence>
<proteinExistence type="predicted"/>